<evidence type="ECO:0000313" key="1">
    <source>
        <dbReference type="EMBL" id="GAA0877251.1"/>
    </source>
</evidence>
<reference evidence="1 2" key="1">
    <citation type="journal article" date="2019" name="Int. J. Syst. Evol. Microbiol.">
        <title>The Global Catalogue of Microorganisms (GCM) 10K type strain sequencing project: providing services to taxonomists for standard genome sequencing and annotation.</title>
        <authorList>
            <consortium name="The Broad Institute Genomics Platform"/>
            <consortium name="The Broad Institute Genome Sequencing Center for Infectious Disease"/>
            <person name="Wu L."/>
            <person name="Ma J."/>
        </authorList>
    </citation>
    <scope>NUCLEOTIDE SEQUENCE [LARGE SCALE GENOMIC DNA]</scope>
    <source>
        <strain evidence="1 2">JCM 16112</strain>
    </source>
</reference>
<dbReference type="EMBL" id="BAAAFI010000002">
    <property type="protein sequence ID" value="GAA0877251.1"/>
    <property type="molecule type" value="Genomic_DNA"/>
</dbReference>
<protein>
    <submittedName>
        <fullName evidence="1">Uncharacterized protein</fullName>
    </submittedName>
</protein>
<dbReference type="RefSeq" id="WP_343847952.1">
    <property type="nucleotide sequence ID" value="NZ_BAAAFI010000002.1"/>
</dbReference>
<evidence type="ECO:0000313" key="2">
    <source>
        <dbReference type="Proteomes" id="UP001500469"/>
    </source>
</evidence>
<name>A0ABN1MV33_9BACT</name>
<organism evidence="1 2">
    <name type="scientific">Algoriphagus jejuensis</name>
    <dbReference type="NCBI Taxonomy" id="419934"/>
    <lineage>
        <taxon>Bacteria</taxon>
        <taxon>Pseudomonadati</taxon>
        <taxon>Bacteroidota</taxon>
        <taxon>Cytophagia</taxon>
        <taxon>Cytophagales</taxon>
        <taxon>Cyclobacteriaceae</taxon>
        <taxon>Algoriphagus</taxon>
    </lineage>
</organism>
<dbReference type="Proteomes" id="UP001500469">
    <property type="component" value="Unassembled WGS sequence"/>
</dbReference>
<accession>A0ABN1MV33</accession>
<comment type="caution">
    <text evidence="1">The sequence shown here is derived from an EMBL/GenBank/DDBJ whole genome shotgun (WGS) entry which is preliminary data.</text>
</comment>
<gene>
    <name evidence="1" type="ORF">GCM10009119_02190</name>
</gene>
<sequence length="343" mass="38682">MATLSILFDGYFQCRLATDPDPSNEQRGVSGFTYSVAGETLLDPSIWSQAKDIEANYGLKDEAFRDPLRSNPQFDIKNIREASPDNVVYNTRGIGINVSQVLIDGENWPEMESKLKGGLCRFANRAQSNGPFKGPIFEGRNQITSDGDPDRFTVNPFLFTISTPDDSKLILSRFDPLSFEFPDRQLYQVFPNEEVDRRLPTQRFALSAEGLAQIGQSTDSLATFFQNRMLWLQGKIVEAQALNKPALVEAYRSRLYAVNFFTQATGPTVLANRLLSRIPLRQLYQHKIRGTAAMNPVPFMDMDFFSPVTTDLSKEWEIRYYLGQYDGDLMAGYCSGVLEIPVS</sequence>
<proteinExistence type="predicted"/>
<keyword evidence="2" id="KW-1185">Reference proteome</keyword>